<name>A0A846HHC2_9CYAN</name>
<protein>
    <submittedName>
        <fullName evidence="1">Uncharacterized protein</fullName>
    </submittedName>
</protein>
<evidence type="ECO:0000313" key="2">
    <source>
        <dbReference type="Proteomes" id="UP000031549"/>
    </source>
</evidence>
<dbReference type="AlphaFoldDB" id="A0A846HHC2"/>
<gene>
    <name evidence="1" type="ORF">PI95_027805</name>
</gene>
<dbReference type="RefSeq" id="WP_039752587.1">
    <property type="nucleotide sequence ID" value="NZ_JTCM02000100.1"/>
</dbReference>
<proteinExistence type="predicted"/>
<comment type="caution">
    <text evidence="1">The sequence shown here is derived from an EMBL/GenBank/DDBJ whole genome shotgun (WGS) entry which is preliminary data.</text>
</comment>
<dbReference type="EMBL" id="JTCM02000100">
    <property type="protein sequence ID" value="NEU76229.1"/>
    <property type="molecule type" value="Genomic_DNA"/>
</dbReference>
<organism evidence="1 2">
    <name type="scientific">Hassallia byssoidea VB512170</name>
    <dbReference type="NCBI Taxonomy" id="1304833"/>
    <lineage>
        <taxon>Bacteria</taxon>
        <taxon>Bacillati</taxon>
        <taxon>Cyanobacteriota</taxon>
        <taxon>Cyanophyceae</taxon>
        <taxon>Nostocales</taxon>
        <taxon>Tolypothrichaceae</taxon>
        <taxon>Hassallia</taxon>
    </lineage>
</organism>
<keyword evidence="2" id="KW-1185">Reference proteome</keyword>
<dbReference type="Proteomes" id="UP000031549">
    <property type="component" value="Unassembled WGS sequence"/>
</dbReference>
<accession>A0A846HHC2</accession>
<reference evidence="1 2" key="1">
    <citation type="journal article" date="2015" name="Genome Announc.">
        <title>Draft Genome Sequence of Cyanobacterium Hassallia byssoidea Strain VB512170, Isolated from Monuments in India.</title>
        <authorList>
            <person name="Singh D."/>
            <person name="Chandrababunaidu M.M."/>
            <person name="Panda A."/>
            <person name="Sen D."/>
            <person name="Bhattacharyya S."/>
            <person name="Adhikary S.P."/>
            <person name="Tripathy S."/>
        </authorList>
    </citation>
    <scope>NUCLEOTIDE SEQUENCE [LARGE SCALE GENOMIC DNA]</scope>
    <source>
        <strain evidence="1 2">VB512170</strain>
    </source>
</reference>
<sequence>MRARIENSVLFLHHEDLPEFKKGGSVVRNSYFWALRSIAGRATRYRDWEYESEVWIALSRMLLSFTESGYLGLKETTLEFPLSQGEIPDVLRSISTWE</sequence>
<evidence type="ECO:0000313" key="1">
    <source>
        <dbReference type="EMBL" id="NEU76229.1"/>
    </source>
</evidence>